<proteinExistence type="predicted"/>
<dbReference type="RefSeq" id="WP_362776567.1">
    <property type="nucleotide sequence ID" value="NZ_JBHSBC010000049.1"/>
</dbReference>
<evidence type="ECO:0000313" key="2">
    <source>
        <dbReference type="Proteomes" id="UP001595698"/>
    </source>
</evidence>
<organism evidence="1 2">
    <name type="scientific">Streptosporangium jomthongense</name>
    <dbReference type="NCBI Taxonomy" id="1193683"/>
    <lineage>
        <taxon>Bacteria</taxon>
        <taxon>Bacillati</taxon>
        <taxon>Actinomycetota</taxon>
        <taxon>Actinomycetes</taxon>
        <taxon>Streptosporangiales</taxon>
        <taxon>Streptosporangiaceae</taxon>
        <taxon>Streptosporangium</taxon>
    </lineage>
</organism>
<reference evidence="2" key="1">
    <citation type="journal article" date="2019" name="Int. J. Syst. Evol. Microbiol.">
        <title>The Global Catalogue of Microorganisms (GCM) 10K type strain sequencing project: providing services to taxonomists for standard genome sequencing and annotation.</title>
        <authorList>
            <consortium name="The Broad Institute Genomics Platform"/>
            <consortium name="The Broad Institute Genome Sequencing Center for Infectious Disease"/>
            <person name="Wu L."/>
            <person name="Ma J."/>
        </authorList>
    </citation>
    <scope>NUCLEOTIDE SEQUENCE [LARGE SCALE GENOMIC DNA]</scope>
    <source>
        <strain evidence="2">TBRC 7912</strain>
    </source>
</reference>
<name>A0ABV8FE45_9ACTN</name>
<evidence type="ECO:0000313" key="1">
    <source>
        <dbReference type="EMBL" id="MFC3985940.1"/>
    </source>
</evidence>
<gene>
    <name evidence="1" type="ORF">ACFOYY_37835</name>
</gene>
<keyword evidence="2" id="KW-1185">Reference proteome</keyword>
<sequence>MGSSLLGMFVPRVEASAACGPVVIKSYSSCWECKDIFGCGWNAPCDAYCQSGCGCDVRTCYC</sequence>
<dbReference type="Proteomes" id="UP001595698">
    <property type="component" value="Unassembled WGS sequence"/>
</dbReference>
<accession>A0ABV8FE45</accession>
<dbReference type="EMBL" id="JBHSBC010000049">
    <property type="protein sequence ID" value="MFC3985940.1"/>
    <property type="molecule type" value="Genomic_DNA"/>
</dbReference>
<comment type="caution">
    <text evidence="1">The sequence shown here is derived from an EMBL/GenBank/DDBJ whole genome shotgun (WGS) entry which is preliminary data.</text>
</comment>
<protein>
    <submittedName>
        <fullName evidence="1">Uncharacterized protein</fullName>
    </submittedName>
</protein>